<dbReference type="AlphaFoldDB" id="A0A398BN60"/>
<organism evidence="1 2">
    <name type="scientific">Mesobacillus zeae</name>
    <dbReference type="NCBI Taxonomy" id="1917180"/>
    <lineage>
        <taxon>Bacteria</taxon>
        <taxon>Bacillati</taxon>
        <taxon>Bacillota</taxon>
        <taxon>Bacilli</taxon>
        <taxon>Bacillales</taxon>
        <taxon>Bacillaceae</taxon>
        <taxon>Mesobacillus</taxon>
    </lineage>
</organism>
<gene>
    <name evidence="1" type="ORF">D1970_00670</name>
</gene>
<name>A0A398BN60_9BACI</name>
<sequence>MKITFNPEISVTDTPGGKIIVIHHSSEGFFIEESTYSLLEPALDRYVTIQELFNQHDFDCDEVEEFINFLVENEILIAG</sequence>
<reference evidence="1 2" key="1">
    <citation type="submission" date="2018-08" db="EMBL/GenBank/DDBJ databases">
        <title>Bacillus jemisoniae sp. nov., Bacillus chryseoplanitiae sp. nov., Bacillus resnikiae sp. nov., and Bacillus frankliniae sp. nov., isolated from Viking spacecraft and associated surfaces.</title>
        <authorList>
            <person name="Seuylemezian A."/>
            <person name="Vaishampayan P."/>
        </authorList>
    </citation>
    <scope>NUCLEOTIDE SEQUENCE [LARGE SCALE GENOMIC DNA]</scope>
    <source>
        <strain evidence="1 2">JJ-247</strain>
    </source>
</reference>
<dbReference type="EMBL" id="QWVT01000002">
    <property type="protein sequence ID" value="RID88793.1"/>
    <property type="molecule type" value="Genomic_DNA"/>
</dbReference>
<evidence type="ECO:0000313" key="2">
    <source>
        <dbReference type="Proteomes" id="UP000265816"/>
    </source>
</evidence>
<protein>
    <recommendedName>
        <fullName evidence="3">PqqD family protein</fullName>
    </recommendedName>
</protein>
<evidence type="ECO:0000313" key="1">
    <source>
        <dbReference type="EMBL" id="RID88793.1"/>
    </source>
</evidence>
<keyword evidence="2" id="KW-1185">Reference proteome</keyword>
<evidence type="ECO:0008006" key="3">
    <source>
        <dbReference type="Google" id="ProtNLM"/>
    </source>
</evidence>
<accession>A0A398BN60</accession>
<dbReference type="Proteomes" id="UP000265816">
    <property type="component" value="Unassembled WGS sequence"/>
</dbReference>
<proteinExistence type="predicted"/>
<dbReference type="RefSeq" id="WP_119110956.1">
    <property type="nucleotide sequence ID" value="NZ_CBCSEO010000004.1"/>
</dbReference>
<comment type="caution">
    <text evidence="1">The sequence shown here is derived from an EMBL/GenBank/DDBJ whole genome shotgun (WGS) entry which is preliminary data.</text>
</comment>